<dbReference type="RefSeq" id="WP_003611776.1">
    <property type="nucleotide sequence ID" value="NZ_ADVE02000001.1"/>
</dbReference>
<dbReference type="InterPro" id="IPR014729">
    <property type="entry name" value="Rossmann-like_a/b/a_fold"/>
</dbReference>
<dbReference type="STRING" id="595536.GCA_000178815_02137"/>
<reference evidence="2" key="1">
    <citation type="submission" date="2017-10" db="EMBL/GenBank/DDBJ databases">
        <title>Completed PacBio SMRT sequence of Methylosinus trichosporium OB3b reveals presence of a third large plasmid.</title>
        <authorList>
            <person name="Charles T.C."/>
            <person name="Lynch M.D.J."/>
            <person name="Heil J.R."/>
            <person name="Cheng J."/>
        </authorList>
    </citation>
    <scope>NUCLEOTIDE SEQUENCE [LARGE SCALE GENOMIC DNA]</scope>
    <source>
        <strain evidence="2">OB3b</strain>
    </source>
</reference>
<keyword evidence="2" id="KW-1185">Reference proteome</keyword>
<protein>
    <recommendedName>
        <fullName evidence="3">Phosphoadenosine phosphosulfate reductase</fullName>
    </recommendedName>
</protein>
<dbReference type="SUPFAM" id="SSF52402">
    <property type="entry name" value="Adenine nucleotide alpha hydrolases-like"/>
    <property type="match status" value="1"/>
</dbReference>
<name>A0A2D2D248_METT3</name>
<dbReference type="Gene3D" id="3.40.50.620">
    <property type="entry name" value="HUPs"/>
    <property type="match status" value="1"/>
</dbReference>
<dbReference type="AlphaFoldDB" id="A0A2D2D248"/>
<proteinExistence type="predicted"/>
<accession>A0A2D2D248</accession>
<sequence length="316" mass="35014">MTPDLLPPLVATRAPGPNAIRLRVLSLGAGVQSTTLALMAAHGEVGPMPDCAIFANTEWEPKAVYRHLAWLRSPNVLPFPVHIVSAGNIRDNLIAGARGARWASIPAFTRNVTPAGAAMPVFDEDADGRLVVVGERIAPADRIDVGMIRRQCTKEYKIAPIRRKVRELVGLAGRRSPGAPIVEQWIGVSLDETIRMKPSFEDWQVNRWPLVEKGMSRRDCLRWLERRDYPRPPKSACIGCPFHSDAHWRQMRDHDPSAWADAIAIDHTIRTGFRGIRGEVFLHRSAVPLDEADLSTAGDHGQLDLWPNECEGMCGV</sequence>
<evidence type="ECO:0000313" key="1">
    <source>
        <dbReference type="EMBL" id="ATQ69077.1"/>
    </source>
</evidence>
<dbReference type="KEGG" id="mtw:CQW49_15225"/>
<dbReference type="EMBL" id="CP023737">
    <property type="protein sequence ID" value="ATQ69077.1"/>
    <property type="molecule type" value="Genomic_DNA"/>
</dbReference>
<dbReference type="Proteomes" id="UP000230709">
    <property type="component" value="Chromosome"/>
</dbReference>
<evidence type="ECO:0000313" key="2">
    <source>
        <dbReference type="Proteomes" id="UP000230709"/>
    </source>
</evidence>
<gene>
    <name evidence="1" type="ORF">CQW49_15225</name>
</gene>
<evidence type="ECO:0008006" key="3">
    <source>
        <dbReference type="Google" id="ProtNLM"/>
    </source>
</evidence>
<organism evidence="1 2">
    <name type="scientific">Methylosinus trichosporium (strain ATCC 35070 / NCIMB 11131 / UNIQEM 75 / OB3b)</name>
    <dbReference type="NCBI Taxonomy" id="595536"/>
    <lineage>
        <taxon>Bacteria</taxon>
        <taxon>Pseudomonadati</taxon>
        <taxon>Pseudomonadota</taxon>
        <taxon>Alphaproteobacteria</taxon>
        <taxon>Hyphomicrobiales</taxon>
        <taxon>Methylocystaceae</taxon>
        <taxon>Methylosinus</taxon>
    </lineage>
</organism>